<evidence type="ECO:0000259" key="3">
    <source>
        <dbReference type="PROSITE" id="PS50943"/>
    </source>
</evidence>
<sequence>MSRKLARRTDLTASAEVTGPAPKAFGLSDDFPSVLELDIDRIDRRAHQPRAVQDDASLAELRQSIERHGLMYPILVTPGGGNGYALIGGGRRLRAFELLGRTTIFARVLSGDPDELALVDNLQRKSLNAVETARSLDGLRNKHGYTQEKLAEVVGKTPAAISRALGILSLPQDVLDEYMVLVDRVPQTTLEEVAAAPSEEGRRKLWRLARRGATAKAITEQRQEMKRKEPDGLLLRRRAAGAAVRGLIQMVAKLEENREGMGPAERSALEAIQQKLAALLAD</sequence>
<dbReference type="Gene3D" id="1.10.10.2830">
    <property type="match status" value="1"/>
</dbReference>
<organism evidence="4 5">
    <name type="scientific">Azospirillum brasilense</name>
    <dbReference type="NCBI Taxonomy" id="192"/>
    <lineage>
        <taxon>Bacteria</taxon>
        <taxon>Pseudomonadati</taxon>
        <taxon>Pseudomonadota</taxon>
        <taxon>Alphaproteobacteria</taxon>
        <taxon>Rhodospirillales</taxon>
        <taxon>Azospirillaceae</taxon>
        <taxon>Azospirillum</taxon>
    </lineage>
</organism>
<feature type="domain" description="HTH cro/C1-type" evidence="3">
    <location>
        <begin position="139"/>
        <end position="163"/>
    </location>
</feature>
<dbReference type="PANTHER" id="PTHR33375:SF1">
    <property type="entry name" value="CHROMOSOME-PARTITIONING PROTEIN PARB-RELATED"/>
    <property type="match status" value="1"/>
</dbReference>
<dbReference type="AlphaFoldDB" id="A0A6L3AZ06"/>
<dbReference type="Proteomes" id="UP000476837">
    <property type="component" value="Unassembled WGS sequence"/>
</dbReference>
<dbReference type="RefSeq" id="WP_149165570.1">
    <property type="nucleotide sequence ID" value="NZ_QOKV01000009.1"/>
</dbReference>
<protein>
    <submittedName>
        <fullName evidence="4">ParB/RepB/Spo0J family partition protein</fullName>
    </submittedName>
</protein>
<dbReference type="EMBL" id="QOKV01000009">
    <property type="protein sequence ID" value="KAA0684856.1"/>
    <property type="molecule type" value="Genomic_DNA"/>
</dbReference>
<dbReference type="SMART" id="SM00470">
    <property type="entry name" value="ParB"/>
    <property type="match status" value="1"/>
</dbReference>
<dbReference type="SUPFAM" id="SSF110849">
    <property type="entry name" value="ParB/Sulfiredoxin"/>
    <property type="match status" value="1"/>
</dbReference>
<dbReference type="GO" id="GO:0005694">
    <property type="term" value="C:chromosome"/>
    <property type="evidence" value="ECO:0007669"/>
    <property type="project" value="TreeGrafter"/>
</dbReference>
<comment type="caution">
    <text evidence="4">The sequence shown here is derived from an EMBL/GenBank/DDBJ whole genome shotgun (WGS) entry which is preliminary data.</text>
</comment>
<comment type="similarity">
    <text evidence="1">Belongs to the ParB family.</text>
</comment>
<dbReference type="InterPro" id="IPR041468">
    <property type="entry name" value="HTH_ParB/Spo0J"/>
</dbReference>
<dbReference type="InterPro" id="IPR001387">
    <property type="entry name" value="Cro/C1-type_HTH"/>
</dbReference>
<evidence type="ECO:0000313" key="4">
    <source>
        <dbReference type="EMBL" id="KAA0684856.1"/>
    </source>
</evidence>
<dbReference type="Pfam" id="PF02195">
    <property type="entry name" value="ParB_N"/>
    <property type="match status" value="1"/>
</dbReference>
<name>A0A6L3AZ06_AZOBR</name>
<gene>
    <name evidence="4" type="ORF">DS837_15305</name>
</gene>
<evidence type="ECO:0000313" key="5">
    <source>
        <dbReference type="Proteomes" id="UP000476837"/>
    </source>
</evidence>
<dbReference type="Pfam" id="PF17762">
    <property type="entry name" value="HTH_ParB"/>
    <property type="match status" value="1"/>
</dbReference>
<evidence type="ECO:0000256" key="2">
    <source>
        <dbReference type="ARBA" id="ARBA00022829"/>
    </source>
</evidence>
<keyword evidence="2" id="KW-0159">Chromosome partition</keyword>
<proteinExistence type="inferred from homology"/>
<reference evidence="4 5" key="1">
    <citation type="submission" date="2018-07" db="EMBL/GenBank/DDBJ databases">
        <title>Genome sequence of Roseomonas fauriae ATCC 49958.</title>
        <authorList>
            <person name="Sant'Anna F.H."/>
            <person name="Baldani J.I."/>
            <person name="Zilli J.E."/>
            <person name="Reis V.M."/>
            <person name="Hartmann A."/>
            <person name="Cruz L."/>
            <person name="de Souza E.M."/>
            <person name="de Oliveira Pedrosa F."/>
            <person name="Passaglia L.M.P."/>
        </authorList>
    </citation>
    <scope>NUCLEOTIDE SEQUENCE [LARGE SCALE GENOMIC DNA]</scope>
    <source>
        <strain evidence="4 5">ATCC 49958</strain>
    </source>
</reference>
<dbReference type="InterPro" id="IPR003115">
    <property type="entry name" value="ParB_N"/>
</dbReference>
<dbReference type="PROSITE" id="PS50943">
    <property type="entry name" value="HTH_CROC1"/>
    <property type="match status" value="1"/>
</dbReference>
<dbReference type="PANTHER" id="PTHR33375">
    <property type="entry name" value="CHROMOSOME-PARTITIONING PROTEIN PARB-RELATED"/>
    <property type="match status" value="1"/>
</dbReference>
<dbReference type="GO" id="GO:0007059">
    <property type="term" value="P:chromosome segregation"/>
    <property type="evidence" value="ECO:0007669"/>
    <property type="project" value="UniProtKB-KW"/>
</dbReference>
<dbReference type="InterPro" id="IPR050336">
    <property type="entry name" value="Chromosome_partition/occlusion"/>
</dbReference>
<accession>A0A6L3AZ06</accession>
<dbReference type="InterPro" id="IPR004437">
    <property type="entry name" value="ParB/RepB/Spo0J"/>
</dbReference>
<dbReference type="InterPro" id="IPR036086">
    <property type="entry name" value="ParB/Sulfiredoxin_sf"/>
</dbReference>
<dbReference type="Gene3D" id="3.90.1530.30">
    <property type="match status" value="1"/>
</dbReference>
<evidence type="ECO:0000256" key="1">
    <source>
        <dbReference type="ARBA" id="ARBA00006295"/>
    </source>
</evidence>
<dbReference type="GO" id="GO:0003677">
    <property type="term" value="F:DNA binding"/>
    <property type="evidence" value="ECO:0007669"/>
    <property type="project" value="InterPro"/>
</dbReference>
<dbReference type="NCBIfam" id="TIGR00180">
    <property type="entry name" value="parB_part"/>
    <property type="match status" value="1"/>
</dbReference>
<dbReference type="SUPFAM" id="SSF109709">
    <property type="entry name" value="KorB DNA-binding domain-like"/>
    <property type="match status" value="1"/>
</dbReference>